<feature type="transmembrane region" description="Helical" evidence="8">
    <location>
        <begin position="129"/>
        <end position="150"/>
    </location>
</feature>
<dbReference type="GO" id="GO:0031410">
    <property type="term" value="C:cytoplasmic vesicle"/>
    <property type="evidence" value="ECO:0007669"/>
    <property type="project" value="TreeGrafter"/>
</dbReference>
<organism evidence="9 10">
    <name type="scientific">Dromaius novaehollandiae</name>
    <name type="common">Emu</name>
    <dbReference type="NCBI Taxonomy" id="8790"/>
    <lineage>
        <taxon>Eukaryota</taxon>
        <taxon>Metazoa</taxon>
        <taxon>Chordata</taxon>
        <taxon>Craniata</taxon>
        <taxon>Vertebrata</taxon>
        <taxon>Euteleostomi</taxon>
        <taxon>Archelosauria</taxon>
        <taxon>Archosauria</taxon>
        <taxon>Dinosauria</taxon>
        <taxon>Saurischia</taxon>
        <taxon>Theropoda</taxon>
        <taxon>Coelurosauria</taxon>
        <taxon>Aves</taxon>
        <taxon>Palaeognathae</taxon>
        <taxon>Casuariiformes</taxon>
        <taxon>Dromaiidae</taxon>
        <taxon>Dromaius</taxon>
    </lineage>
</organism>
<reference evidence="9" key="1">
    <citation type="submission" date="2025-08" db="UniProtKB">
        <authorList>
            <consortium name="Ensembl"/>
        </authorList>
    </citation>
    <scope>IDENTIFICATION</scope>
</reference>
<dbReference type="PANTHER" id="PTHR11337">
    <property type="entry name" value="MUCIN/PORIMIN"/>
    <property type="match status" value="1"/>
</dbReference>
<evidence type="ECO:0000256" key="8">
    <source>
        <dbReference type="SAM" id="Phobius"/>
    </source>
</evidence>
<comment type="subcellular location">
    <subcellularLocation>
        <location evidence="1">Membrane</location>
        <topology evidence="1">Single-pass type I membrane protein</topology>
    </subcellularLocation>
</comment>
<evidence type="ECO:0000256" key="4">
    <source>
        <dbReference type="ARBA" id="ARBA00022729"/>
    </source>
</evidence>
<protein>
    <submittedName>
        <fullName evidence="9">Transmembrane protein 123</fullName>
    </submittedName>
</protein>
<name>A0A8C4KSS1_DRONO</name>
<reference evidence="9" key="2">
    <citation type="submission" date="2025-09" db="UniProtKB">
        <authorList>
            <consortium name="Ensembl"/>
        </authorList>
    </citation>
    <scope>IDENTIFICATION</scope>
</reference>
<evidence type="ECO:0000256" key="1">
    <source>
        <dbReference type="ARBA" id="ARBA00004479"/>
    </source>
</evidence>
<dbReference type="AlphaFoldDB" id="A0A8C4KSS1"/>
<evidence type="ECO:0000313" key="10">
    <source>
        <dbReference type="Proteomes" id="UP000694423"/>
    </source>
</evidence>
<evidence type="ECO:0000256" key="2">
    <source>
        <dbReference type="ARBA" id="ARBA00005341"/>
    </source>
</evidence>
<dbReference type="Proteomes" id="UP000694423">
    <property type="component" value="Unplaced"/>
</dbReference>
<keyword evidence="6 8" id="KW-0472">Membrane</keyword>
<comment type="similarity">
    <text evidence="2">Belongs to the CD164 family.</text>
</comment>
<evidence type="ECO:0000313" key="9">
    <source>
        <dbReference type="Ensembl" id="ENSDNVP00000026268.1"/>
    </source>
</evidence>
<dbReference type="GO" id="GO:0016020">
    <property type="term" value="C:membrane"/>
    <property type="evidence" value="ECO:0007669"/>
    <property type="project" value="UniProtKB-SubCell"/>
</dbReference>
<dbReference type="PANTHER" id="PTHR11337:SF14">
    <property type="entry name" value="PORIMIN"/>
    <property type="match status" value="1"/>
</dbReference>
<evidence type="ECO:0000256" key="7">
    <source>
        <dbReference type="ARBA" id="ARBA00023180"/>
    </source>
</evidence>
<keyword evidence="3 8" id="KW-0812">Transmembrane</keyword>
<evidence type="ECO:0000256" key="3">
    <source>
        <dbReference type="ARBA" id="ARBA00022692"/>
    </source>
</evidence>
<sequence length="173" mass="18008">KHLILLVFSVGQDSESTDDSRSTDPCQVKLNNNVQGTNCSSSPTVASTTQSTATSISGALTTATQPTNGTTSVPTNTQSVKTSKTIVSTTVSPVTSSQLNITMTTSRFSSASVTAAPKSEAVIAKTSGFHVGSFIGGIGLTLGILLLLYLGCKTYRSRTGIQYRTIDEHDAII</sequence>
<dbReference type="Ensembl" id="ENSDNVT00000031776.1">
    <property type="protein sequence ID" value="ENSDNVP00000026268.1"/>
    <property type="gene ID" value="ENSDNVG00000018286.1"/>
</dbReference>
<evidence type="ECO:0000256" key="6">
    <source>
        <dbReference type="ARBA" id="ARBA00023136"/>
    </source>
</evidence>
<proteinExistence type="inferred from homology"/>
<keyword evidence="5 8" id="KW-1133">Transmembrane helix</keyword>
<keyword evidence="4" id="KW-0732">Signal</keyword>
<dbReference type="InterPro" id="IPR007947">
    <property type="entry name" value="CD164_MGC24"/>
</dbReference>
<evidence type="ECO:0000256" key="5">
    <source>
        <dbReference type="ARBA" id="ARBA00022989"/>
    </source>
</evidence>
<keyword evidence="7" id="KW-0325">Glycoprotein</keyword>
<keyword evidence="10" id="KW-1185">Reference proteome</keyword>
<accession>A0A8C4KSS1</accession>